<dbReference type="AlphaFoldDB" id="A0A077NFT7"/>
<comment type="caution">
    <text evidence="1">The sequence shown here is derived from an EMBL/GenBank/DDBJ whole genome shotgun (WGS) entry which is preliminary data.</text>
</comment>
<name>A0A077NFT7_XENBV</name>
<dbReference type="Proteomes" id="UP000028511">
    <property type="component" value="Unassembled WGS sequence"/>
</dbReference>
<evidence type="ECO:0000313" key="1">
    <source>
        <dbReference type="EMBL" id="CDG96675.1"/>
    </source>
</evidence>
<dbReference type="HOGENOM" id="CLU_1792873_0_0_6"/>
<reference evidence="1" key="1">
    <citation type="submission" date="2013-07" db="EMBL/GenBank/DDBJ databases">
        <title>Sub-species coevolution in mutualistic symbiosis.</title>
        <authorList>
            <person name="Murfin K."/>
            <person name="Klassen J."/>
            <person name="Lee M."/>
            <person name="Forst S."/>
            <person name="Stock P."/>
            <person name="Goodrich-Blair H."/>
        </authorList>
    </citation>
    <scope>NUCLEOTIDE SEQUENCE [LARGE SCALE GENOMIC DNA]</scope>
    <source>
        <strain evidence="1">Puntauvense</strain>
    </source>
</reference>
<protein>
    <recommendedName>
        <fullName evidence="2">Phage protein</fullName>
    </recommendedName>
</protein>
<proteinExistence type="predicted"/>
<gene>
    <name evidence="1" type="ORF">XBP1_2190021</name>
</gene>
<dbReference type="EMBL" id="CBSW010000134">
    <property type="protein sequence ID" value="CDG96675.1"/>
    <property type="molecule type" value="Genomic_DNA"/>
</dbReference>
<dbReference type="RefSeq" id="WP_038216910.1">
    <property type="nucleotide sequence ID" value="NZ_CAWLWN010000188.1"/>
</dbReference>
<accession>A0A077NFT7</accession>
<sequence>MAQYNHAQSILTISGYEITGYENTGDALNIAPVGDDGDITYGVNGNGVFVATCNKGMILTIKLLQHCADNEFLNNLRNIQINTPKAFSPLHIYYKDTINGDEILLESCFFTTPPTATRGTTHNGTAWTLKSTTSTMKLKKGIYNS</sequence>
<organism evidence="1">
    <name type="scientific">Xenorhabdus bovienii str. puntauvense</name>
    <dbReference type="NCBI Taxonomy" id="1398201"/>
    <lineage>
        <taxon>Bacteria</taxon>
        <taxon>Pseudomonadati</taxon>
        <taxon>Pseudomonadota</taxon>
        <taxon>Gammaproteobacteria</taxon>
        <taxon>Enterobacterales</taxon>
        <taxon>Morganellaceae</taxon>
        <taxon>Xenorhabdus</taxon>
    </lineage>
</organism>
<evidence type="ECO:0008006" key="2">
    <source>
        <dbReference type="Google" id="ProtNLM"/>
    </source>
</evidence>